<proteinExistence type="predicted"/>
<evidence type="ECO:0000313" key="2">
    <source>
        <dbReference type="Proteomes" id="UP000594263"/>
    </source>
</evidence>
<dbReference type="AlphaFoldDB" id="A0A7N0TKU6"/>
<accession>A0A7N0TKU6</accession>
<protein>
    <submittedName>
        <fullName evidence="1">Uncharacterized protein</fullName>
    </submittedName>
</protein>
<sequence>MVDSMTSKDAENNSRPLLTVESQAPSMDFISRTVNMENGDEEPEVVAITSKGKRKMKPRSKAWNYFKKIWSVFHLTESKCIWTKVCCYCRQLSWYAKLLFVAEA</sequence>
<reference evidence="1" key="1">
    <citation type="submission" date="2021-01" db="UniProtKB">
        <authorList>
            <consortium name="EnsemblPlants"/>
        </authorList>
    </citation>
    <scope>IDENTIFICATION</scope>
</reference>
<organism evidence="1 2">
    <name type="scientific">Kalanchoe fedtschenkoi</name>
    <name type="common">Lavender scallops</name>
    <name type="synonym">South American air plant</name>
    <dbReference type="NCBI Taxonomy" id="63787"/>
    <lineage>
        <taxon>Eukaryota</taxon>
        <taxon>Viridiplantae</taxon>
        <taxon>Streptophyta</taxon>
        <taxon>Embryophyta</taxon>
        <taxon>Tracheophyta</taxon>
        <taxon>Spermatophyta</taxon>
        <taxon>Magnoliopsida</taxon>
        <taxon>eudicotyledons</taxon>
        <taxon>Gunneridae</taxon>
        <taxon>Pentapetalae</taxon>
        <taxon>Saxifragales</taxon>
        <taxon>Crassulaceae</taxon>
        <taxon>Kalanchoe</taxon>
    </lineage>
</organism>
<name>A0A7N0TKU6_KALFE</name>
<dbReference type="Gramene" id="Kaladp0039s0408.1.v1.1">
    <property type="protein sequence ID" value="Kaladp0039s0408.1.v1.1"/>
    <property type="gene ID" value="Kaladp0039s0408.v1.1"/>
</dbReference>
<keyword evidence="2" id="KW-1185">Reference proteome</keyword>
<dbReference type="EnsemblPlants" id="Kaladp0039s0408.1.v1.1">
    <property type="protein sequence ID" value="Kaladp0039s0408.1.v1.1"/>
    <property type="gene ID" value="Kaladp0039s0408.v1.1"/>
</dbReference>
<dbReference type="Proteomes" id="UP000594263">
    <property type="component" value="Unplaced"/>
</dbReference>
<evidence type="ECO:0000313" key="1">
    <source>
        <dbReference type="EnsemblPlants" id="Kaladp0039s0408.1.v1.1"/>
    </source>
</evidence>